<evidence type="ECO:0000313" key="2">
    <source>
        <dbReference type="EMBL" id="CAB4210426.1"/>
    </source>
</evidence>
<accession>A0A6J5S9W8</accession>
<gene>
    <name evidence="1" type="ORF">UFOVP1306_46</name>
    <name evidence="2" type="ORF">UFOVP1422_48</name>
    <name evidence="3" type="ORF">UFOVP1519_18</name>
</gene>
<organism evidence="2">
    <name type="scientific">uncultured Caudovirales phage</name>
    <dbReference type="NCBI Taxonomy" id="2100421"/>
    <lineage>
        <taxon>Viruses</taxon>
        <taxon>Duplodnaviria</taxon>
        <taxon>Heunggongvirae</taxon>
        <taxon>Uroviricota</taxon>
        <taxon>Caudoviricetes</taxon>
        <taxon>Peduoviridae</taxon>
        <taxon>Maltschvirus</taxon>
        <taxon>Maltschvirus maltsch</taxon>
    </lineage>
</organism>
<proteinExistence type="predicted"/>
<dbReference type="EMBL" id="LR798370">
    <property type="protein sequence ID" value="CAB5227200.1"/>
    <property type="molecule type" value="Genomic_DNA"/>
</dbReference>
<dbReference type="Pfam" id="PF06067">
    <property type="entry name" value="DUF932"/>
    <property type="match status" value="1"/>
</dbReference>
<protein>
    <submittedName>
        <fullName evidence="2">LGT_TIGR03299, phage/plasmid-like protein TIGR03299</fullName>
    </submittedName>
</protein>
<sequence length="307" mass="33276">MTNALTTVFGGVTGLRTPLAGHAKVITATKDPSEAIKAAGLDYTVSKRPLWFTGKDNGSKPVKVADMFGIVSDGPDAKLFGCVKKGYTVVQNEQAFEWAAGLGEFTFGGSVKNGSQIYLGVKLDRKPIMGGDEHELYMVLWNGHDGKKSLGAMVTPIRLKCLNQLAYAQNQAISRFCARHTLNVGKRTASQLEELMSMVDTHINHLTAKADKLASLTVSDERVKQVLAQAMPNRVVLHEEILRNLKTSDTLDDSQRNTAYGVLQATTEFFEWKRDAATRESALQSTLDGVGARTARALEAAFLASAA</sequence>
<name>A0A6J5S9W8_9CAUD</name>
<evidence type="ECO:0000313" key="3">
    <source>
        <dbReference type="EMBL" id="CAB5227200.1"/>
    </source>
</evidence>
<dbReference type="InterPro" id="IPR026325">
    <property type="entry name" value="DUF932"/>
</dbReference>
<dbReference type="EMBL" id="LR797265">
    <property type="protein sequence ID" value="CAB4198027.1"/>
    <property type="molecule type" value="Genomic_DNA"/>
</dbReference>
<evidence type="ECO:0000313" key="1">
    <source>
        <dbReference type="EMBL" id="CAB4198027.1"/>
    </source>
</evidence>
<reference evidence="2" key="1">
    <citation type="submission" date="2020-05" db="EMBL/GenBank/DDBJ databases">
        <authorList>
            <person name="Chiriac C."/>
            <person name="Salcher M."/>
            <person name="Ghai R."/>
            <person name="Kavagutti S V."/>
        </authorList>
    </citation>
    <scope>NUCLEOTIDE SEQUENCE</scope>
</reference>
<dbReference type="EMBL" id="LR797368">
    <property type="protein sequence ID" value="CAB4210426.1"/>
    <property type="molecule type" value="Genomic_DNA"/>
</dbReference>